<dbReference type="Proteomes" id="UP001215598">
    <property type="component" value="Unassembled WGS sequence"/>
</dbReference>
<organism evidence="2 3">
    <name type="scientific">Mycena metata</name>
    <dbReference type="NCBI Taxonomy" id="1033252"/>
    <lineage>
        <taxon>Eukaryota</taxon>
        <taxon>Fungi</taxon>
        <taxon>Dikarya</taxon>
        <taxon>Basidiomycota</taxon>
        <taxon>Agaricomycotina</taxon>
        <taxon>Agaricomycetes</taxon>
        <taxon>Agaricomycetidae</taxon>
        <taxon>Agaricales</taxon>
        <taxon>Marasmiineae</taxon>
        <taxon>Mycenaceae</taxon>
        <taxon>Mycena</taxon>
    </lineage>
</organism>
<proteinExistence type="predicted"/>
<comment type="caution">
    <text evidence="2">The sequence shown here is derived from an EMBL/GenBank/DDBJ whole genome shotgun (WGS) entry which is preliminary data.</text>
</comment>
<name>A0AAD7J2W7_9AGAR</name>
<reference evidence="2" key="1">
    <citation type="submission" date="2023-03" db="EMBL/GenBank/DDBJ databases">
        <title>Massive genome expansion in bonnet fungi (Mycena s.s.) driven by repeated elements and novel gene families across ecological guilds.</title>
        <authorList>
            <consortium name="Lawrence Berkeley National Laboratory"/>
            <person name="Harder C.B."/>
            <person name="Miyauchi S."/>
            <person name="Viragh M."/>
            <person name="Kuo A."/>
            <person name="Thoen E."/>
            <person name="Andreopoulos B."/>
            <person name="Lu D."/>
            <person name="Skrede I."/>
            <person name="Drula E."/>
            <person name="Henrissat B."/>
            <person name="Morin E."/>
            <person name="Kohler A."/>
            <person name="Barry K."/>
            <person name="LaButti K."/>
            <person name="Morin E."/>
            <person name="Salamov A."/>
            <person name="Lipzen A."/>
            <person name="Mereny Z."/>
            <person name="Hegedus B."/>
            <person name="Baldrian P."/>
            <person name="Stursova M."/>
            <person name="Weitz H."/>
            <person name="Taylor A."/>
            <person name="Grigoriev I.V."/>
            <person name="Nagy L.G."/>
            <person name="Martin F."/>
            <person name="Kauserud H."/>
        </authorList>
    </citation>
    <scope>NUCLEOTIDE SEQUENCE</scope>
    <source>
        <strain evidence="2">CBHHK182m</strain>
    </source>
</reference>
<feature type="region of interest" description="Disordered" evidence="1">
    <location>
        <begin position="458"/>
        <end position="486"/>
    </location>
</feature>
<protein>
    <submittedName>
        <fullName evidence="2">Uncharacterized protein</fullName>
    </submittedName>
</protein>
<gene>
    <name evidence="2" type="ORF">B0H16DRAFT_1458464</name>
</gene>
<accession>A0AAD7J2W7</accession>
<evidence type="ECO:0000313" key="3">
    <source>
        <dbReference type="Proteomes" id="UP001215598"/>
    </source>
</evidence>
<evidence type="ECO:0000256" key="1">
    <source>
        <dbReference type="SAM" id="MobiDB-lite"/>
    </source>
</evidence>
<feature type="region of interest" description="Disordered" evidence="1">
    <location>
        <begin position="501"/>
        <end position="523"/>
    </location>
</feature>
<dbReference type="EMBL" id="JARKIB010000048">
    <property type="protein sequence ID" value="KAJ7755944.1"/>
    <property type="molecule type" value="Genomic_DNA"/>
</dbReference>
<feature type="compositionally biased region" description="Gly residues" evidence="1">
    <location>
        <begin position="1606"/>
        <end position="1625"/>
    </location>
</feature>
<sequence length="1642" mass="181251">MNLCRVTLTPFLRGFQWRSDALINDTWHNIRADDIPLDFIEHMKRLDTQEYPAVHPGINTVTLRALYGLPNSTEAVKPIPGDRSIPARRCWTTLLRFQVLDLLISLNSGVSEILSAKAPLPIESTAVESSQPILGPVQPPQLARPSHDVQKAAKECRRKIDKIWATAIHSNNEKPSSRIRQHGVRHKHIVIKDVPKLTSHRSGDLVDYEGTVASCQAASSDIAGPNKTIAEVSPWLDDETIRALKGMTIYQLLTPLAAALGFSPLLALCKNLSKGPGNMFPHLHSRNFLGRHRTPKLAHIESAIFNVVSAIARGQSLQLALTTYMDPAISTMPCPNPEDTSIFACRTKSHAPSPPMPPPEPLRPNVLMCPSLSIGTPSTSSMQYGEGLLSMSPAPEPPSSVMASLPWDAQGEAGAADIDHFSGVAYPPDGTSDIANGAPSAQEPQFAALNDISGRVERSESPLTVMDESPPPTPGLGPTNNSHSTDVIEPLDFCQSVVGMKGNARKRGDSSSGGQPSKRRKTCECEPATETNCLCSVEAQPPKRSEHPVVLRAYRPDGFTHREFQWVGHSTLDAVEQPMLQSLQASMDRTDARCTKDGRRFRHYTPGQPAAPAAEDEFDLFVITEEQWKTMSKSERVDIWGTGSDIFVFGLGVNVNGAFDAEESLSSLHRLDQLMEVQVPGLRIPPSAEEEGDYTKVIRITSVRTFIGHAKDPDGLVLNALSLPETHNIWPNALAGRHVDPHTMGMLSLTTYQRQTNNLDGFPQECLPNEHQFWQIAGTPHTLTIDHIDKAPTRITVLGPEEKLWIRRRRNKCERDIGDLESYTHWDPDQPDLQASYEGVILPPNAGTLLMQGGTEHIVVGLPPEGHDGASGQFMGTLITGGHFNVASRIRDSLCTLLHLVMLEHLLTNVSHDGLWQIQTRILAFWTSVTVSPSYNEDRHMLEPYLPRLSEKTCGGWMDIVCVASIVLLAAPFDRRRKGIPPNERKQRTEAGKLYSNWRTWFAQSFVGTSNGVEVDWERDVFTAVLVHLALVLARYHEKQHDPQSGDGLLKQTNAKLAKEIGGALDAYRKGLAVRRTIRQPPEDGRPSWRSVRWGHPWNTSTAGDLWLTPTVFAAIFSTTQFFGLPMGRGRRLPPLFIAPAVDRMRGPTLCFWRSPVIQPTDLFVHGRAPPLAQFQTREACRAPNVLTATLFLPPEDKSSAFSIKYPQLVTKPLWPQQHSFGEKVAKPLLTSETSSLPGIAKAFRPSGPLQHFLNPCKAAGRVLSNSFFNITPMRRERGVAVFPRRWHQLRTPNASSTHMLFNLPVRRERGVEALRRRRARSRTSRGAIPPRPVSYFRRHSELAFPPHKDNPLVLPSHFLASYFCDRIVGHVIEAPTIFPHVFCADRLIAVRARIPVFLSLVTPQEKVSQNRPQIYYRGEVAFDYSTSSKKWHSSRWILEGINREEKRSKWNLQLGSRFADAGEEDENTRTDTPKRTNISEAPIFPVVLPASGAAANAARRAGEKVEVDEPLSMEVRIAAVVVLAPREDILGHAELHSERALELGLRDGPDVKSVVDRETAVSEMQRGLVARIGTTGNDAEGARAFIVNDVGIDLPLGDSTETAGSEGGGGAAGQGGGAGHGVGGRARNARTWRRNVVKSRG</sequence>
<evidence type="ECO:0000313" key="2">
    <source>
        <dbReference type="EMBL" id="KAJ7755944.1"/>
    </source>
</evidence>
<keyword evidence="3" id="KW-1185">Reference proteome</keyword>
<feature type="region of interest" description="Disordered" evidence="1">
    <location>
        <begin position="1598"/>
        <end position="1630"/>
    </location>
</feature>